<dbReference type="PANTHER" id="PTHR45586">
    <property type="entry name" value="TPR REPEAT-CONTAINING PROTEIN PA4667"/>
    <property type="match status" value="1"/>
</dbReference>
<evidence type="ECO:0000256" key="2">
    <source>
        <dbReference type="ARBA" id="ARBA00022803"/>
    </source>
</evidence>
<dbReference type="EMBL" id="JBHUHO010000011">
    <property type="protein sequence ID" value="MFD2114925.1"/>
    <property type="molecule type" value="Genomic_DNA"/>
</dbReference>
<feature type="repeat" description="TPR" evidence="3">
    <location>
        <begin position="22"/>
        <end position="55"/>
    </location>
</feature>
<dbReference type="InterPro" id="IPR011990">
    <property type="entry name" value="TPR-like_helical_dom_sf"/>
</dbReference>
<name>A0ABW4YGQ9_9BACL</name>
<dbReference type="InterPro" id="IPR019734">
    <property type="entry name" value="TPR_rpt"/>
</dbReference>
<dbReference type="Proteomes" id="UP001597362">
    <property type="component" value="Unassembled WGS sequence"/>
</dbReference>
<organism evidence="4 5">
    <name type="scientific">Paenibacillus yanchengensis</name>
    <dbReference type="NCBI Taxonomy" id="2035833"/>
    <lineage>
        <taxon>Bacteria</taxon>
        <taxon>Bacillati</taxon>
        <taxon>Bacillota</taxon>
        <taxon>Bacilli</taxon>
        <taxon>Bacillales</taxon>
        <taxon>Paenibacillaceae</taxon>
        <taxon>Paenibacillus</taxon>
    </lineage>
</organism>
<dbReference type="InterPro" id="IPR051012">
    <property type="entry name" value="CellSynth/LPSAsmb/PSIAsmb"/>
</dbReference>
<proteinExistence type="predicted"/>
<keyword evidence="2 3" id="KW-0802">TPR repeat</keyword>
<comment type="caution">
    <text evidence="4">The sequence shown here is derived from an EMBL/GenBank/DDBJ whole genome shotgun (WGS) entry which is preliminary data.</text>
</comment>
<evidence type="ECO:0000313" key="5">
    <source>
        <dbReference type="Proteomes" id="UP001597362"/>
    </source>
</evidence>
<evidence type="ECO:0000256" key="1">
    <source>
        <dbReference type="ARBA" id="ARBA00022737"/>
    </source>
</evidence>
<evidence type="ECO:0000256" key="3">
    <source>
        <dbReference type="PROSITE-ProRule" id="PRU00339"/>
    </source>
</evidence>
<dbReference type="SMART" id="SM00028">
    <property type="entry name" value="TPR"/>
    <property type="match status" value="4"/>
</dbReference>
<dbReference type="Pfam" id="PF13432">
    <property type="entry name" value="TPR_16"/>
    <property type="match status" value="1"/>
</dbReference>
<dbReference type="RefSeq" id="WP_377769957.1">
    <property type="nucleotide sequence ID" value="NZ_JBHUHO010000011.1"/>
</dbReference>
<accession>A0ABW4YGQ9</accession>
<sequence>MAGKKHIALSNQTNIIAVKWDATFFFERAVRSLDRNHYDKALKYFRLAVEYEPKNPVNQCNLAGVLSELGNYAESNQVLDLIIDTIDPSMTECLFYKANNYANLEMYIEAEHALVAYLQEDADGVYLEDAEEMLEYLQYELDRPTKLTSIKARAGVVEHDLARELLEDGKFHEAVQMLEQIVAEQPDFLAAHNNLALAYYYMGKFQQALEAAYSVLEKDNGNLHALCNLAIFYKHEEDEEQLYEMILLLRKLAPFEEDHLFKLATTMGILGEHEYAYRHFTRIIRSQQAMIDPSLYHYAAVAACNMERYEEAKRLWKQVIKIDPVSDIPHYFLSQMELKQSEQITTSLNYHYHLPFEQQFAEWEHSPSGMPDYVKNDPLVRSSFFWALRHGDTNTKLQVIQALGMIADSEVELVLRSFVKEAEEFDYLKKMAIFVLRSIGVQEPISAMLGGKEIVVGANRLPMSLPIWENSWEEVMNLARQKMDQQYDLIQQYDMMTLWGDFLSKLYPNTPKISKPASWSAALEYLTAKMHRRTISYYEVAQKYDVSISTVSRHVRLIDATCNIKEKMISLNAVLQPNESEQKE</sequence>
<keyword evidence="5" id="KW-1185">Reference proteome</keyword>
<dbReference type="PROSITE" id="PS50005">
    <property type="entry name" value="TPR"/>
    <property type="match status" value="1"/>
</dbReference>
<dbReference type="SUPFAM" id="SSF48452">
    <property type="entry name" value="TPR-like"/>
    <property type="match status" value="2"/>
</dbReference>
<evidence type="ECO:0000313" key="4">
    <source>
        <dbReference type="EMBL" id="MFD2114925.1"/>
    </source>
</evidence>
<reference evidence="5" key="1">
    <citation type="journal article" date="2019" name="Int. J. Syst. Evol. Microbiol.">
        <title>The Global Catalogue of Microorganisms (GCM) 10K type strain sequencing project: providing services to taxonomists for standard genome sequencing and annotation.</title>
        <authorList>
            <consortium name="The Broad Institute Genomics Platform"/>
            <consortium name="The Broad Institute Genome Sequencing Center for Infectious Disease"/>
            <person name="Wu L."/>
            <person name="Ma J."/>
        </authorList>
    </citation>
    <scope>NUCLEOTIDE SEQUENCE [LARGE SCALE GENOMIC DNA]</scope>
    <source>
        <strain evidence="5">GH52</strain>
    </source>
</reference>
<dbReference type="Gene3D" id="1.25.40.10">
    <property type="entry name" value="Tetratricopeptide repeat domain"/>
    <property type="match status" value="3"/>
</dbReference>
<dbReference type="PANTHER" id="PTHR45586:SF1">
    <property type="entry name" value="LIPOPOLYSACCHARIDE ASSEMBLY PROTEIN B"/>
    <property type="match status" value="1"/>
</dbReference>
<gene>
    <name evidence="4" type="ORF">ACFSJH_04135</name>
</gene>
<protein>
    <submittedName>
        <fullName evidence="4">Tetratricopeptide repeat protein</fullName>
    </submittedName>
</protein>
<keyword evidence="1" id="KW-0677">Repeat</keyword>